<dbReference type="Gene3D" id="2.40.170.20">
    <property type="entry name" value="TonB-dependent receptor, beta-barrel domain"/>
    <property type="match status" value="1"/>
</dbReference>
<gene>
    <name evidence="9" type="ORF">F3F51_00090</name>
    <name evidence="10" type="ORF">PO240_07160</name>
</gene>
<proteinExistence type="inferred from homology"/>
<keyword evidence="6 7" id="KW-0998">Cell outer membrane</keyword>
<name>A0A5M5ACJ1_BACOV</name>
<reference evidence="9 11" key="1">
    <citation type="journal article" date="2019" name="Nat. Med.">
        <title>A library of human gut bacterial isolates paired with longitudinal multiomics data enables mechanistic microbiome research.</title>
        <authorList>
            <person name="Poyet M."/>
            <person name="Groussin M."/>
            <person name="Gibbons S.M."/>
            <person name="Avila-Pacheco J."/>
            <person name="Jiang X."/>
            <person name="Kearney S.M."/>
            <person name="Perrotta A.R."/>
            <person name="Berdy B."/>
            <person name="Zhao S."/>
            <person name="Lieberman T.D."/>
            <person name="Swanson P.K."/>
            <person name="Smith M."/>
            <person name="Roesemann S."/>
            <person name="Alexander J.E."/>
            <person name="Rich S.A."/>
            <person name="Livny J."/>
            <person name="Vlamakis H."/>
            <person name="Clish C."/>
            <person name="Bullock K."/>
            <person name="Deik A."/>
            <person name="Scott J."/>
            <person name="Pierce K.A."/>
            <person name="Xavier R.J."/>
            <person name="Alm E.J."/>
        </authorList>
    </citation>
    <scope>NUCLEOTIDE SEQUENCE [LARGE SCALE GENOMIC DNA]</scope>
    <source>
        <strain evidence="9 11">BIOML-A183</strain>
    </source>
</reference>
<dbReference type="GO" id="GO:0009279">
    <property type="term" value="C:cell outer membrane"/>
    <property type="evidence" value="ECO:0007669"/>
    <property type="project" value="UniProtKB-SubCell"/>
</dbReference>
<keyword evidence="3 7" id="KW-1134">Transmembrane beta strand</keyword>
<dbReference type="InterPro" id="IPR008969">
    <property type="entry name" value="CarboxyPept-like_regulatory"/>
</dbReference>
<keyword evidence="5 7" id="KW-0472">Membrane</keyword>
<dbReference type="InterPro" id="IPR012910">
    <property type="entry name" value="Plug_dom"/>
</dbReference>
<dbReference type="FunFam" id="2.170.130.10:FF:000024">
    <property type="entry name" value="Outer membrane protein"/>
    <property type="match status" value="1"/>
</dbReference>
<evidence type="ECO:0000259" key="8">
    <source>
        <dbReference type="Pfam" id="PF07715"/>
    </source>
</evidence>
<evidence type="ECO:0000313" key="9">
    <source>
        <dbReference type="EMBL" id="KAA3809281.1"/>
    </source>
</evidence>
<accession>A0A5M5ACJ1</accession>
<protein>
    <submittedName>
        <fullName evidence="9">TonB-dependent receptor</fullName>
    </submittedName>
</protein>
<sequence length="1086" mass="121863">MRKLTVLFIMLLLGIHMMYAQQLSIKGTVTDKRLNDPIIGASVLVEGTSNGTITDMDGNFSLKNVSKGNVLVVSYIGYQPQRLTIDDNQTTFRIMLTEDTQTLDEVVVVGFGTQKKVNLTGAVATVDTKTLESRPVTSVSQALQGVMPGLNIDINDKGGRLDYSPSMNIRGAGNLGTGSSASPLVLIDGAEGDINSLNPQDIANISVLKDAAASSIYGSRAPFGVILITTKSGEAGKTTIQYSDNFRWSRPTNIPDMLDSYRFTKYFNAAKANSGSTATFLFSNETIDRIQKYMAGEYPYTSDPNGRQGSTDFFAFNMDSNDNQNWPRNFIDKTSFGQEHNLSISGGSEKVKYYISGAFLSQEGQMNYSDEKKKRYNISGKVNGQVTKWLNLDFNARFIREDISMPTFMKLYGDRFFSETTKLYPTMPLYDNNGHYTRNPKLMQLTSGGRSNSSKDTYFTQGGFHLTPIKGLGIHGQATLRTESYRHQYNVNKVYLYTYDNQPVEEAWLGGDPDLAAGKTFVQSETQQTSMMTTALYADYEHSWNKHNFKATAGMNSEYYYINNLEGKRYDVVNEKVPSINTATGTSNLKAYSKEWATMGYFARVNYDYDGKYLLEANIRRDATSRFRGDERWGTFPSVSVGWNIAREQFWEPIQDYVNLFKVRFSYGSLGNQNADNYYPTYSIQNITVGSVDEGGRWLLEQANKSSIASSPGLVSSLLTWERVTSYNIGIDFGAFNNRLTGYAEYYIRDTKDMVGPAEEISPIVGASAPKLNNTALRTKGWELQVNWQDRIGQVGYRVSLNLSDAQTEVTEYPNLDKTFFTKDSDGNIVDNYWKGKKLGEIWGFKTVGMAKTDQEIQDYIAIHDQSRLPNIGNNIWKAGDIMYANLDDNPAIEKGTSASDPKDLCIIGNSTPRYRFGITLGADYKGFDISLMFQGVAKRDIWVGGDDKTATQKGMIFWGINGGQWDSTGYEEHWDFFRPEGDELGANLNAYYPRPIIDSKQNQQVQSRYLQNAAYIRLKNLQIGYTLPKTLTQKINLQKVRVFFSGDNLWTGSKMSKNFDPELLYQNGMTYPISYTLSCGINITL</sequence>
<comment type="similarity">
    <text evidence="7">Belongs to the TonB-dependent receptor family.</text>
</comment>
<comment type="subcellular location">
    <subcellularLocation>
        <location evidence="1 7">Cell outer membrane</location>
        <topology evidence="1 7">Multi-pass membrane protein</topology>
    </subcellularLocation>
</comment>
<evidence type="ECO:0000256" key="1">
    <source>
        <dbReference type="ARBA" id="ARBA00004571"/>
    </source>
</evidence>
<dbReference type="AlphaFoldDB" id="A0A5M5ACJ1"/>
<dbReference type="InterPro" id="IPR023996">
    <property type="entry name" value="TonB-dep_OMP_SusC/RagA"/>
</dbReference>
<dbReference type="Gene3D" id="2.60.40.1120">
    <property type="entry name" value="Carboxypeptidase-like, regulatory domain"/>
    <property type="match status" value="1"/>
</dbReference>
<dbReference type="InterPro" id="IPR023997">
    <property type="entry name" value="TonB-dep_OMP_SusC/RagA_CS"/>
</dbReference>
<evidence type="ECO:0000256" key="5">
    <source>
        <dbReference type="ARBA" id="ARBA00023136"/>
    </source>
</evidence>
<dbReference type="Gene3D" id="2.170.130.10">
    <property type="entry name" value="TonB-dependent receptor, plug domain"/>
    <property type="match status" value="1"/>
</dbReference>
<dbReference type="Proteomes" id="UP000460135">
    <property type="component" value="Unassembled WGS sequence"/>
</dbReference>
<dbReference type="InterPro" id="IPR037066">
    <property type="entry name" value="Plug_dom_sf"/>
</dbReference>
<dbReference type="Pfam" id="PF13715">
    <property type="entry name" value="CarbopepD_reg_2"/>
    <property type="match status" value="1"/>
</dbReference>
<comment type="caution">
    <text evidence="9">The sequence shown here is derived from an EMBL/GenBank/DDBJ whole genome shotgun (WGS) entry which is preliminary data.</text>
</comment>
<evidence type="ECO:0000256" key="3">
    <source>
        <dbReference type="ARBA" id="ARBA00022452"/>
    </source>
</evidence>
<dbReference type="NCBIfam" id="TIGR04056">
    <property type="entry name" value="OMP_RagA_SusC"/>
    <property type="match status" value="1"/>
</dbReference>
<evidence type="ECO:0000256" key="2">
    <source>
        <dbReference type="ARBA" id="ARBA00022448"/>
    </source>
</evidence>
<dbReference type="SUPFAM" id="SSF49464">
    <property type="entry name" value="Carboxypeptidase regulatory domain-like"/>
    <property type="match status" value="1"/>
</dbReference>
<keyword evidence="4 7" id="KW-0812">Transmembrane</keyword>
<dbReference type="PROSITE" id="PS52016">
    <property type="entry name" value="TONB_DEPENDENT_REC_3"/>
    <property type="match status" value="1"/>
</dbReference>
<evidence type="ECO:0000313" key="11">
    <source>
        <dbReference type="Proteomes" id="UP000460135"/>
    </source>
</evidence>
<dbReference type="RefSeq" id="WP_004299927.1">
    <property type="nucleotide sequence ID" value="NZ_BAABYJ010000002.1"/>
</dbReference>
<evidence type="ECO:0000256" key="4">
    <source>
        <dbReference type="ARBA" id="ARBA00022692"/>
    </source>
</evidence>
<dbReference type="InterPro" id="IPR036942">
    <property type="entry name" value="Beta-barrel_TonB_sf"/>
</dbReference>
<reference evidence="10" key="2">
    <citation type="submission" date="2022-10" db="EMBL/GenBank/DDBJ databases">
        <title>Human gut microbiome strain richness.</title>
        <authorList>
            <person name="Chen-Liaw A."/>
        </authorList>
    </citation>
    <scope>NUCLEOTIDE SEQUENCE</scope>
    <source>
        <strain evidence="10">F7_m1001271B151109d0_201107</strain>
    </source>
</reference>
<organism evidence="9 11">
    <name type="scientific">Bacteroides ovatus</name>
    <dbReference type="NCBI Taxonomy" id="28116"/>
    <lineage>
        <taxon>Bacteria</taxon>
        <taxon>Pseudomonadati</taxon>
        <taxon>Bacteroidota</taxon>
        <taxon>Bacteroidia</taxon>
        <taxon>Bacteroidales</taxon>
        <taxon>Bacteroidaceae</taxon>
        <taxon>Bacteroides</taxon>
    </lineage>
</organism>
<dbReference type="InterPro" id="IPR039426">
    <property type="entry name" value="TonB-dep_rcpt-like"/>
</dbReference>
<dbReference type="FunFam" id="2.60.40.1120:FF:000003">
    <property type="entry name" value="Outer membrane protein Omp121"/>
    <property type="match status" value="1"/>
</dbReference>
<evidence type="ECO:0000256" key="7">
    <source>
        <dbReference type="PROSITE-ProRule" id="PRU01360"/>
    </source>
</evidence>
<dbReference type="GeneID" id="29453320"/>
<feature type="domain" description="TonB-dependent receptor plug" evidence="8">
    <location>
        <begin position="116"/>
        <end position="225"/>
    </location>
</feature>
<dbReference type="Pfam" id="PF07715">
    <property type="entry name" value="Plug"/>
    <property type="match status" value="1"/>
</dbReference>
<dbReference type="SUPFAM" id="SSF56935">
    <property type="entry name" value="Porins"/>
    <property type="match status" value="1"/>
</dbReference>
<dbReference type="Proteomes" id="UP001214017">
    <property type="component" value="Unassembled WGS sequence"/>
</dbReference>
<dbReference type="EMBL" id="JAQNWR010000003">
    <property type="protein sequence ID" value="MDC2407646.1"/>
    <property type="molecule type" value="Genomic_DNA"/>
</dbReference>
<evidence type="ECO:0000256" key="6">
    <source>
        <dbReference type="ARBA" id="ARBA00023237"/>
    </source>
</evidence>
<evidence type="ECO:0000313" key="10">
    <source>
        <dbReference type="EMBL" id="MDC2407646.1"/>
    </source>
</evidence>
<keyword evidence="2 7" id="KW-0813">Transport</keyword>
<dbReference type="NCBIfam" id="TIGR04057">
    <property type="entry name" value="SusC_RagA_signa"/>
    <property type="match status" value="1"/>
</dbReference>
<dbReference type="KEGG" id="boa:Bovatus_03925"/>
<dbReference type="EMBL" id="VWLX01000001">
    <property type="protein sequence ID" value="KAA3809281.1"/>
    <property type="molecule type" value="Genomic_DNA"/>
</dbReference>
<keyword evidence="9" id="KW-0675">Receptor</keyword>